<dbReference type="AlphaFoldDB" id="A0A1E5SIY0"/>
<evidence type="ECO:0000256" key="3">
    <source>
        <dbReference type="ARBA" id="ARBA00022553"/>
    </source>
</evidence>
<dbReference type="Pfam" id="PF00072">
    <property type="entry name" value="Response_reg"/>
    <property type="match status" value="1"/>
</dbReference>
<sequence length="725" mass="83738">MKFFYYSLIAILGFAFPTYCQQKPNISLDSIYLEIDRAFNLNQINKYGEAIEVGTKVLEYSNRIDDDYLKAKAYNVLGNAHFYANNNSLSFDYLFKAKDLFVKIKDTAKIIVVYNNIGENYRAVDSVKESDLFFKKSLELAESTSPRKELIYPLFNIGLNLMYHFRDKDNDYVKSLEYLKRGEEIAEKFKIRESIVGEVFEALSFVYNKLGYQEESIAYYNKTVEFTKKHNYLDVLAEAHYARAYINEEKNDFENAYRTLEKYIDTYDSLYSLQEYEAAKQIEADNFLRENEIKLKLIEKEKAIQDSIIAKSRIFNIALVLFIVMLLLFAFWIHKKNQQLKLAKDKAENLSKVKSDFYSEISHELRTPLYAVIELSGLLLKENVNAKHKEYLESLKFSGNHLMSLINNVLELNRVESGKMKLQLLDFDLKNLISNIIDSLEYALRDSNNTISLKYDNSIPNLLVGDSLKLSQVLINLISNAIKFTNDGHVDVIINKVEELDEDVKVYFKVSDNGLGISTEKQTQIFEDFYQEHAKNSKSYKGTGLGLSIVKRMLVAMNSDINVISKEDEGSTFLFELVFQKSNKANLEIEVYENQLQYIQDCTILIVDDNKINQLVTRKVLDQLDIKSKTVDCGIKAIEAVKREHFDCILMDLHMPEIDGYETTKRIREFNTNIPIIALTAASSEEVEAKIHGCDMDGYILKPFINAEFVEIINKVMQKVNESVV</sequence>
<evidence type="ECO:0000259" key="7">
    <source>
        <dbReference type="PROSITE" id="PS50109"/>
    </source>
</evidence>
<dbReference type="Gene3D" id="3.40.50.2300">
    <property type="match status" value="1"/>
</dbReference>
<protein>
    <recommendedName>
        <fullName evidence="2">histidine kinase</fullName>
        <ecNumber evidence="2">2.7.13.3</ecNumber>
    </recommendedName>
</protein>
<dbReference type="Gene3D" id="1.25.40.10">
    <property type="entry name" value="Tetratricopeptide repeat domain"/>
    <property type="match status" value="1"/>
</dbReference>
<dbReference type="InterPro" id="IPR001789">
    <property type="entry name" value="Sig_transdc_resp-reg_receiver"/>
</dbReference>
<dbReference type="SUPFAM" id="SSF47384">
    <property type="entry name" value="Homodimeric domain of signal transducing histidine kinase"/>
    <property type="match status" value="1"/>
</dbReference>
<evidence type="ECO:0000256" key="1">
    <source>
        <dbReference type="ARBA" id="ARBA00000085"/>
    </source>
</evidence>
<comment type="catalytic activity">
    <reaction evidence="1">
        <text>ATP + protein L-histidine = ADP + protein N-phospho-L-histidine.</text>
        <dbReference type="EC" id="2.7.13.3"/>
    </reaction>
</comment>
<reference evidence="9 10" key="1">
    <citation type="submission" date="2016-05" db="EMBL/GenBank/DDBJ databases">
        <title>Draft Genome Sequence of Algibacter sp. Strain SK-16 Isolated from the Surface Water of Aburatsubo Inlet.</title>
        <authorList>
            <person name="Wong S.-K."/>
            <person name="Yoshizawa S."/>
            <person name="Nakajima Y."/>
            <person name="Ogura Y."/>
            <person name="Tetsuya H."/>
            <person name="Hamasaki K."/>
        </authorList>
    </citation>
    <scope>NUCLEOTIDE SEQUENCE [LARGE SCALE GENOMIC DNA]</scope>
    <source>
        <strain evidence="9 10">SK-16</strain>
    </source>
</reference>
<dbReference type="SMART" id="SM00387">
    <property type="entry name" value="HATPase_c"/>
    <property type="match status" value="1"/>
</dbReference>
<dbReference type="InterPro" id="IPR004358">
    <property type="entry name" value="Sig_transdc_His_kin-like_C"/>
</dbReference>
<dbReference type="Pfam" id="PF02518">
    <property type="entry name" value="HATPase_c"/>
    <property type="match status" value="1"/>
</dbReference>
<dbReference type="SMART" id="SM00028">
    <property type="entry name" value="TPR"/>
    <property type="match status" value="4"/>
</dbReference>
<dbReference type="InterPro" id="IPR011990">
    <property type="entry name" value="TPR-like_helical_dom_sf"/>
</dbReference>
<dbReference type="RefSeq" id="WP_069831753.1">
    <property type="nucleotide sequence ID" value="NZ_MDJD01000054.1"/>
</dbReference>
<dbReference type="SUPFAM" id="SSF55874">
    <property type="entry name" value="ATPase domain of HSP90 chaperone/DNA topoisomerase II/histidine kinase"/>
    <property type="match status" value="1"/>
</dbReference>
<evidence type="ECO:0000256" key="5">
    <source>
        <dbReference type="PROSITE-ProRule" id="PRU00169"/>
    </source>
</evidence>
<dbReference type="FunFam" id="3.30.565.10:FF:000010">
    <property type="entry name" value="Sensor histidine kinase RcsC"/>
    <property type="match status" value="1"/>
</dbReference>
<feature type="modified residue" description="4-aspartylphosphate" evidence="5">
    <location>
        <position position="652"/>
    </location>
</feature>
<dbReference type="GO" id="GO:0000155">
    <property type="term" value="F:phosphorelay sensor kinase activity"/>
    <property type="evidence" value="ECO:0007669"/>
    <property type="project" value="InterPro"/>
</dbReference>
<evidence type="ECO:0000256" key="4">
    <source>
        <dbReference type="ARBA" id="ARBA00023012"/>
    </source>
</evidence>
<gene>
    <name evidence="9" type="ORF">A8C32_07800</name>
</gene>
<dbReference type="InterPro" id="IPR036097">
    <property type="entry name" value="HisK_dim/P_sf"/>
</dbReference>
<keyword evidence="10" id="KW-1185">Reference proteome</keyword>
<name>A0A1E5SIY0_9FLAO</name>
<dbReference type="InterPro" id="IPR011006">
    <property type="entry name" value="CheY-like_superfamily"/>
</dbReference>
<accession>A0A1E5SIY0</accession>
<feature type="transmembrane region" description="Helical" evidence="6">
    <location>
        <begin position="314"/>
        <end position="334"/>
    </location>
</feature>
<feature type="domain" description="Histidine kinase" evidence="7">
    <location>
        <begin position="360"/>
        <end position="581"/>
    </location>
</feature>
<dbReference type="InterPro" id="IPR005467">
    <property type="entry name" value="His_kinase_dom"/>
</dbReference>
<evidence type="ECO:0000256" key="2">
    <source>
        <dbReference type="ARBA" id="ARBA00012438"/>
    </source>
</evidence>
<dbReference type="OrthoDB" id="4457677at2"/>
<feature type="domain" description="Response regulatory" evidence="8">
    <location>
        <begin position="603"/>
        <end position="717"/>
    </location>
</feature>
<dbReference type="InterPro" id="IPR019734">
    <property type="entry name" value="TPR_rpt"/>
</dbReference>
<proteinExistence type="predicted"/>
<dbReference type="Pfam" id="PF00512">
    <property type="entry name" value="HisKA"/>
    <property type="match status" value="1"/>
</dbReference>
<dbReference type="PANTHER" id="PTHR45339">
    <property type="entry name" value="HYBRID SIGNAL TRANSDUCTION HISTIDINE KINASE J"/>
    <property type="match status" value="1"/>
</dbReference>
<organism evidence="9 10">
    <name type="scientific">Flavivirga aquatica</name>
    <dbReference type="NCBI Taxonomy" id="1849968"/>
    <lineage>
        <taxon>Bacteria</taxon>
        <taxon>Pseudomonadati</taxon>
        <taxon>Bacteroidota</taxon>
        <taxon>Flavobacteriia</taxon>
        <taxon>Flavobacteriales</taxon>
        <taxon>Flavobacteriaceae</taxon>
        <taxon>Flavivirga</taxon>
    </lineage>
</organism>
<keyword evidence="6" id="KW-1133">Transmembrane helix</keyword>
<dbReference type="PROSITE" id="PS50109">
    <property type="entry name" value="HIS_KIN"/>
    <property type="match status" value="1"/>
</dbReference>
<keyword evidence="4" id="KW-0902">Two-component regulatory system</keyword>
<keyword evidence="6" id="KW-0472">Membrane</keyword>
<dbReference type="PANTHER" id="PTHR45339:SF1">
    <property type="entry name" value="HYBRID SIGNAL TRANSDUCTION HISTIDINE KINASE J"/>
    <property type="match status" value="1"/>
</dbReference>
<dbReference type="SMART" id="SM00448">
    <property type="entry name" value="REC"/>
    <property type="match status" value="1"/>
</dbReference>
<evidence type="ECO:0000313" key="9">
    <source>
        <dbReference type="EMBL" id="OEJ99070.1"/>
    </source>
</evidence>
<dbReference type="EC" id="2.7.13.3" evidence="2"/>
<evidence type="ECO:0000256" key="6">
    <source>
        <dbReference type="SAM" id="Phobius"/>
    </source>
</evidence>
<dbReference type="SMART" id="SM00388">
    <property type="entry name" value="HisKA"/>
    <property type="match status" value="1"/>
</dbReference>
<dbReference type="PROSITE" id="PS50110">
    <property type="entry name" value="RESPONSE_REGULATORY"/>
    <property type="match status" value="1"/>
</dbReference>
<dbReference type="Gene3D" id="1.10.287.130">
    <property type="match status" value="1"/>
</dbReference>
<dbReference type="CDD" id="cd16922">
    <property type="entry name" value="HATPase_EvgS-ArcB-TorS-like"/>
    <property type="match status" value="1"/>
</dbReference>
<dbReference type="Gene3D" id="3.30.565.10">
    <property type="entry name" value="Histidine kinase-like ATPase, C-terminal domain"/>
    <property type="match status" value="1"/>
</dbReference>
<dbReference type="PRINTS" id="PR00344">
    <property type="entry name" value="BCTRLSENSOR"/>
</dbReference>
<dbReference type="SUPFAM" id="SSF48452">
    <property type="entry name" value="TPR-like"/>
    <property type="match status" value="2"/>
</dbReference>
<dbReference type="InterPro" id="IPR003594">
    <property type="entry name" value="HATPase_dom"/>
</dbReference>
<evidence type="ECO:0000259" key="8">
    <source>
        <dbReference type="PROSITE" id="PS50110"/>
    </source>
</evidence>
<dbReference type="Proteomes" id="UP000095713">
    <property type="component" value="Unassembled WGS sequence"/>
</dbReference>
<keyword evidence="6" id="KW-0812">Transmembrane</keyword>
<dbReference type="CDD" id="cd17546">
    <property type="entry name" value="REC_hyHK_CKI1_RcsC-like"/>
    <property type="match status" value="1"/>
</dbReference>
<dbReference type="STRING" id="1849968.A8C32_07800"/>
<dbReference type="InterPro" id="IPR036890">
    <property type="entry name" value="HATPase_C_sf"/>
</dbReference>
<evidence type="ECO:0000313" key="10">
    <source>
        <dbReference type="Proteomes" id="UP000095713"/>
    </source>
</evidence>
<dbReference type="InterPro" id="IPR003661">
    <property type="entry name" value="HisK_dim/P_dom"/>
</dbReference>
<dbReference type="CDD" id="cd00082">
    <property type="entry name" value="HisKA"/>
    <property type="match status" value="1"/>
</dbReference>
<comment type="caution">
    <text evidence="9">The sequence shown here is derived from an EMBL/GenBank/DDBJ whole genome shotgun (WGS) entry which is preliminary data.</text>
</comment>
<dbReference type="EMBL" id="MDJD01000054">
    <property type="protein sequence ID" value="OEJ99070.1"/>
    <property type="molecule type" value="Genomic_DNA"/>
</dbReference>
<keyword evidence="3 5" id="KW-0597">Phosphoprotein</keyword>
<dbReference type="SUPFAM" id="SSF52172">
    <property type="entry name" value="CheY-like"/>
    <property type="match status" value="1"/>
</dbReference>